<dbReference type="Pfam" id="PF21365">
    <property type="entry name" value="Glyco_hydro_31_3rd"/>
    <property type="match status" value="1"/>
</dbReference>
<dbReference type="InterPro" id="IPR025887">
    <property type="entry name" value="Glyco_hydro_31_N_dom"/>
</dbReference>
<dbReference type="InterPro" id="IPR048395">
    <property type="entry name" value="Glyco_hydro_31_C"/>
</dbReference>
<dbReference type="SUPFAM" id="SSF51011">
    <property type="entry name" value="Glycosyl hydrolase domain"/>
    <property type="match status" value="1"/>
</dbReference>
<evidence type="ECO:0000313" key="6">
    <source>
        <dbReference type="EMBL" id="WPJ97017.1"/>
    </source>
</evidence>
<dbReference type="SUPFAM" id="SSF74650">
    <property type="entry name" value="Galactose mutarotase-like"/>
    <property type="match status" value="1"/>
</dbReference>
<feature type="domain" description="Glycoside hydrolase family 31 N-terminal" evidence="4">
    <location>
        <begin position="72"/>
        <end position="264"/>
    </location>
</feature>
<sequence>MKQTNYYPGDMLDLDTPESKNNVVYVGGHLNEAKQCEGKVQLNFAFESLVEMPKFSEYQPAAKTAQKAEHLFEVKAYSDQIIRMRCAFDGSLMSDSGPILSIDPELTPVPLNVEKQANGWKVLGAKERCYVEVDHTPAVVEAWRDDKNFVFPDQPQLSVYPNPDTKVQFVNMDAFNSSVIESLGMGYIEGGGQAKRSFFSVYCDQLEKFVGTGERFCNLDLRGQVIQVENTDGIGTNSRRTYKNVPMYISSRGYAIFIHTSYNTRLSMAAVSSNSVSAMIEEPVIDLFVVGGSSIAEILKNYCRLTGFVPELPLWSYGMWMARVTYYSAEEVREVARKLRERKHPADVLHVDTAWFEEDWICDWKFGSRFPDPRKFIEELGEQNYKLTLWQTPYIRRTSSRAAEAVELGYLGESKADGDFTGSDWGTGMNAGHIDFSNPAAVKWYQDMLSDLFDMGVAAIKTDFGEDITLADYQMDYDRLHNIYGMLYQQAAADVTKEKTGTGLIWARAGWAGSQRNPVHWGGDTQCSWNGMLSTLKGALNVGLSGFAYWSCDLPGFYGYPVAFKSKPSDLMYLRWTQFGVFESHMRYHGQWPREPWHYPTVEDDVRSWLNLRYMLIPYILEQSKVASETGLPLMRSLILHHEEDPMCWHINDQYYFGDDLLIAPIANDEGIRDVYLPKGEWVDFWTGETLTGEIWLKQIRMPVSRIPVYVKKSAKIAVYPEIVQSTAEMDLKKVKHLCFDETYSGFVESLLAISGIE</sequence>
<keyword evidence="7" id="KW-1185">Reference proteome</keyword>
<proteinExistence type="inferred from homology"/>
<organism evidence="6 7">
    <name type="scientific">Coraliomargarita algicola</name>
    <dbReference type="NCBI Taxonomy" id="3092156"/>
    <lineage>
        <taxon>Bacteria</taxon>
        <taxon>Pseudomonadati</taxon>
        <taxon>Verrucomicrobiota</taxon>
        <taxon>Opitutia</taxon>
        <taxon>Puniceicoccales</taxon>
        <taxon>Coraliomargaritaceae</taxon>
        <taxon>Coraliomargarita</taxon>
    </lineage>
</organism>
<evidence type="ECO:0000259" key="4">
    <source>
        <dbReference type="Pfam" id="PF13802"/>
    </source>
</evidence>
<comment type="similarity">
    <text evidence="1 2">Belongs to the glycosyl hydrolase 31 family.</text>
</comment>
<gene>
    <name evidence="6" type="ORF">SH580_04760</name>
</gene>
<dbReference type="InterPro" id="IPR051816">
    <property type="entry name" value="Glycosyl_Hydrolase_31"/>
</dbReference>
<evidence type="ECO:0000259" key="5">
    <source>
        <dbReference type="Pfam" id="PF21365"/>
    </source>
</evidence>
<dbReference type="Pfam" id="PF13802">
    <property type="entry name" value="Gal_mutarotas_2"/>
    <property type="match status" value="1"/>
</dbReference>
<keyword evidence="2" id="KW-0326">Glycosidase</keyword>
<evidence type="ECO:0000259" key="3">
    <source>
        <dbReference type="Pfam" id="PF01055"/>
    </source>
</evidence>
<dbReference type="RefSeq" id="WP_319833869.1">
    <property type="nucleotide sequence ID" value="NZ_CP138858.1"/>
</dbReference>
<dbReference type="Gene3D" id="2.60.40.1180">
    <property type="entry name" value="Golgi alpha-mannosidase II"/>
    <property type="match status" value="1"/>
</dbReference>
<accession>A0ABZ0RNC3</accession>
<dbReference type="CDD" id="cd06593">
    <property type="entry name" value="GH31_xylosidase_YicI"/>
    <property type="match status" value="1"/>
</dbReference>
<dbReference type="PANTHER" id="PTHR43863">
    <property type="entry name" value="HYDROLASE, PUTATIVE (AFU_ORTHOLOGUE AFUA_1G03140)-RELATED"/>
    <property type="match status" value="1"/>
</dbReference>
<dbReference type="PANTHER" id="PTHR43863:SF2">
    <property type="entry name" value="MALTASE-GLUCOAMYLASE"/>
    <property type="match status" value="1"/>
</dbReference>
<dbReference type="Gene3D" id="3.20.20.80">
    <property type="entry name" value="Glycosidases"/>
    <property type="match status" value="1"/>
</dbReference>
<feature type="domain" description="Glycoside hydrolase family 31 TIM barrel" evidence="3">
    <location>
        <begin position="311"/>
        <end position="621"/>
    </location>
</feature>
<dbReference type="InterPro" id="IPR013780">
    <property type="entry name" value="Glyco_hydro_b"/>
</dbReference>
<dbReference type="GO" id="GO:0016787">
    <property type="term" value="F:hydrolase activity"/>
    <property type="evidence" value="ECO:0007669"/>
    <property type="project" value="UniProtKB-KW"/>
</dbReference>
<evidence type="ECO:0000256" key="1">
    <source>
        <dbReference type="ARBA" id="ARBA00007806"/>
    </source>
</evidence>
<evidence type="ECO:0000256" key="2">
    <source>
        <dbReference type="RuleBase" id="RU361185"/>
    </source>
</evidence>
<keyword evidence="2 6" id="KW-0378">Hydrolase</keyword>
<feature type="domain" description="Glycosyl hydrolase family 31 C-terminal" evidence="5">
    <location>
        <begin position="631"/>
        <end position="713"/>
    </location>
</feature>
<dbReference type="InterPro" id="IPR017853">
    <property type="entry name" value="GH"/>
</dbReference>
<dbReference type="Gene3D" id="2.60.40.1760">
    <property type="entry name" value="glycosyl hydrolase (family 31)"/>
    <property type="match status" value="1"/>
</dbReference>
<protein>
    <submittedName>
        <fullName evidence="6">Glycoside hydrolase family 31 protein</fullName>
    </submittedName>
</protein>
<name>A0ABZ0RNC3_9BACT</name>
<reference evidence="6 7" key="1">
    <citation type="submission" date="2023-11" db="EMBL/GenBank/DDBJ databases">
        <title>Coraliomargarita sp. nov., isolated from marine algae.</title>
        <authorList>
            <person name="Lee J.K."/>
            <person name="Baek J.H."/>
            <person name="Kim J.M."/>
            <person name="Choi D.G."/>
            <person name="Jeon C.O."/>
        </authorList>
    </citation>
    <scope>NUCLEOTIDE SEQUENCE [LARGE SCALE GENOMIC DNA]</scope>
    <source>
        <strain evidence="6 7">J2-16</strain>
    </source>
</reference>
<dbReference type="Proteomes" id="UP001324993">
    <property type="component" value="Chromosome"/>
</dbReference>
<dbReference type="EMBL" id="CP138858">
    <property type="protein sequence ID" value="WPJ97017.1"/>
    <property type="molecule type" value="Genomic_DNA"/>
</dbReference>
<dbReference type="InterPro" id="IPR000322">
    <property type="entry name" value="Glyco_hydro_31_TIM"/>
</dbReference>
<dbReference type="CDD" id="cd14752">
    <property type="entry name" value="GH31_N"/>
    <property type="match status" value="1"/>
</dbReference>
<evidence type="ECO:0000313" key="7">
    <source>
        <dbReference type="Proteomes" id="UP001324993"/>
    </source>
</evidence>
<dbReference type="SUPFAM" id="SSF51445">
    <property type="entry name" value="(Trans)glycosidases"/>
    <property type="match status" value="1"/>
</dbReference>
<dbReference type="InterPro" id="IPR011013">
    <property type="entry name" value="Gal_mutarotase_sf_dom"/>
</dbReference>
<dbReference type="Pfam" id="PF01055">
    <property type="entry name" value="Glyco_hydro_31_2nd"/>
    <property type="match status" value="1"/>
</dbReference>